<reference evidence="2 3" key="2">
    <citation type="submission" date="2018-11" db="EMBL/GenBank/DDBJ databases">
        <authorList>
            <consortium name="Pathogen Informatics"/>
        </authorList>
    </citation>
    <scope>NUCLEOTIDE SEQUENCE [LARGE SCALE GENOMIC DNA]</scope>
</reference>
<proteinExistence type="predicted"/>
<gene>
    <name evidence="2" type="ORF">HNAJ_LOCUS4249</name>
</gene>
<feature type="signal peptide" evidence="1">
    <location>
        <begin position="1"/>
        <end position="20"/>
    </location>
</feature>
<evidence type="ECO:0000313" key="4">
    <source>
        <dbReference type="WBParaSite" id="HNAJ_0000425101-mRNA-1"/>
    </source>
</evidence>
<keyword evidence="1" id="KW-0732">Signal</keyword>
<protein>
    <submittedName>
        <fullName evidence="4">Antigen B</fullName>
    </submittedName>
</protein>
<dbReference type="WBParaSite" id="HNAJ_0000425101-mRNA-1">
    <property type="protein sequence ID" value="HNAJ_0000425101-mRNA-1"/>
    <property type="gene ID" value="HNAJ_0000425101"/>
</dbReference>
<keyword evidence="3" id="KW-1185">Reference proteome</keyword>
<dbReference type="EMBL" id="UZAE01002861">
    <property type="protein sequence ID" value="VDO00109.1"/>
    <property type="molecule type" value="Genomic_DNA"/>
</dbReference>
<sequence length="85" mass="9669">MRTFCLIALVVLALVAVTQADEENVDFKRTVMMKLAEVKKFFSDDPAGKKLREIAMDVGIFGKMMRMKIRGALKEYVKNLLKEGQ</sequence>
<feature type="chain" id="PRO_5043131775" evidence="1">
    <location>
        <begin position="21"/>
        <end position="85"/>
    </location>
</feature>
<dbReference type="Proteomes" id="UP000278807">
    <property type="component" value="Unassembled WGS sequence"/>
</dbReference>
<accession>A0A0R3TB12</accession>
<dbReference type="Pfam" id="PF05596">
    <property type="entry name" value="Taeniidae_ag"/>
    <property type="match status" value="1"/>
</dbReference>
<evidence type="ECO:0000256" key="1">
    <source>
        <dbReference type="SAM" id="SignalP"/>
    </source>
</evidence>
<evidence type="ECO:0000313" key="2">
    <source>
        <dbReference type="EMBL" id="VDO00109.1"/>
    </source>
</evidence>
<reference evidence="4" key="1">
    <citation type="submission" date="2017-02" db="UniProtKB">
        <authorList>
            <consortium name="WormBaseParasite"/>
        </authorList>
    </citation>
    <scope>IDENTIFICATION</scope>
</reference>
<evidence type="ECO:0000313" key="3">
    <source>
        <dbReference type="Proteomes" id="UP000278807"/>
    </source>
</evidence>
<dbReference type="OrthoDB" id="6265597at2759"/>
<dbReference type="AlphaFoldDB" id="A0A0R3TB12"/>
<name>A0A0R3TB12_RODNA</name>
<dbReference type="InterPro" id="IPR008860">
    <property type="entry name" value="Taeniidae_ag"/>
</dbReference>
<organism evidence="4">
    <name type="scientific">Rodentolepis nana</name>
    <name type="common">Dwarf tapeworm</name>
    <name type="synonym">Hymenolepis nana</name>
    <dbReference type="NCBI Taxonomy" id="102285"/>
    <lineage>
        <taxon>Eukaryota</taxon>
        <taxon>Metazoa</taxon>
        <taxon>Spiralia</taxon>
        <taxon>Lophotrochozoa</taxon>
        <taxon>Platyhelminthes</taxon>
        <taxon>Cestoda</taxon>
        <taxon>Eucestoda</taxon>
        <taxon>Cyclophyllidea</taxon>
        <taxon>Hymenolepididae</taxon>
        <taxon>Rodentolepis</taxon>
    </lineage>
</organism>